<comment type="pathway">
    <text evidence="2">Organic acid metabolism; glycolate biosynthesis; glycolate from 2-phosphoglycolate: step 1/1.</text>
</comment>
<dbReference type="Gene3D" id="3.40.50.1000">
    <property type="entry name" value="HAD superfamily/HAD-like"/>
    <property type="match status" value="1"/>
</dbReference>
<gene>
    <name evidence="5" type="ordered locus">TREPR_0801</name>
</gene>
<dbReference type="SUPFAM" id="SSF56784">
    <property type="entry name" value="HAD-like"/>
    <property type="match status" value="1"/>
</dbReference>
<evidence type="ECO:0000256" key="2">
    <source>
        <dbReference type="ARBA" id="ARBA00004818"/>
    </source>
</evidence>
<dbReference type="PANTHER" id="PTHR43434:SF1">
    <property type="entry name" value="PHOSPHOGLYCOLATE PHOSPHATASE"/>
    <property type="match status" value="1"/>
</dbReference>
<dbReference type="Proteomes" id="UP000009223">
    <property type="component" value="Chromosome"/>
</dbReference>
<dbReference type="GO" id="GO:0005829">
    <property type="term" value="C:cytosol"/>
    <property type="evidence" value="ECO:0007669"/>
    <property type="project" value="TreeGrafter"/>
</dbReference>
<dbReference type="EMBL" id="CP001843">
    <property type="protein sequence ID" value="AEF85025.1"/>
    <property type="molecule type" value="Genomic_DNA"/>
</dbReference>
<dbReference type="InterPro" id="IPR036412">
    <property type="entry name" value="HAD-like_sf"/>
</dbReference>
<comment type="catalytic activity">
    <reaction evidence="1">
        <text>2-phosphoglycolate + H2O = glycolate + phosphate</text>
        <dbReference type="Rhea" id="RHEA:14369"/>
        <dbReference type="ChEBI" id="CHEBI:15377"/>
        <dbReference type="ChEBI" id="CHEBI:29805"/>
        <dbReference type="ChEBI" id="CHEBI:43474"/>
        <dbReference type="ChEBI" id="CHEBI:58033"/>
        <dbReference type="EC" id="3.1.3.18"/>
    </reaction>
</comment>
<dbReference type="PANTHER" id="PTHR43434">
    <property type="entry name" value="PHOSPHOGLYCOLATE PHOSPHATASE"/>
    <property type="match status" value="1"/>
</dbReference>
<evidence type="ECO:0000313" key="6">
    <source>
        <dbReference type="Proteomes" id="UP000009223"/>
    </source>
</evidence>
<dbReference type="SFLD" id="SFLDG01129">
    <property type="entry name" value="C1.5:_HAD__Beta-PGM__Phosphata"/>
    <property type="match status" value="1"/>
</dbReference>
<dbReference type="eggNOG" id="COG0546">
    <property type="taxonomic scope" value="Bacteria"/>
</dbReference>
<reference evidence="6" key="1">
    <citation type="submission" date="2009-12" db="EMBL/GenBank/DDBJ databases">
        <title>Complete sequence of Treponema primitia strain ZAS-2.</title>
        <authorList>
            <person name="Tetu S.G."/>
            <person name="Matson E."/>
            <person name="Ren Q."/>
            <person name="Seshadri R."/>
            <person name="Elbourne L."/>
            <person name="Hassan K.A."/>
            <person name="Durkin A."/>
            <person name="Radune D."/>
            <person name="Mohamoud Y."/>
            <person name="Shay R."/>
            <person name="Jin S."/>
            <person name="Zhang X."/>
            <person name="Lucey K."/>
            <person name="Ballor N.R."/>
            <person name="Ottesen E."/>
            <person name="Rosenthal R."/>
            <person name="Allen A."/>
            <person name="Leadbetter J.R."/>
            <person name="Paulsen I.T."/>
        </authorList>
    </citation>
    <scope>NUCLEOTIDE SEQUENCE [LARGE SCALE GENOMIC DNA]</scope>
    <source>
        <strain evidence="6">ATCC BAA-887 / DSM 12427 / ZAS-2</strain>
    </source>
</reference>
<dbReference type="GO" id="GO:0008967">
    <property type="term" value="F:phosphoglycolate phosphatase activity"/>
    <property type="evidence" value="ECO:0007669"/>
    <property type="project" value="UniProtKB-EC"/>
</dbReference>
<dbReference type="InterPro" id="IPR006439">
    <property type="entry name" value="HAD-SF_hydro_IA"/>
</dbReference>
<dbReference type="KEGG" id="tpi:TREPR_0801"/>
<accession>F5YJ94</accession>
<organism evidence="5 6">
    <name type="scientific">Treponema primitia (strain ATCC BAA-887 / DSM 12427 / ZAS-2)</name>
    <dbReference type="NCBI Taxonomy" id="545694"/>
    <lineage>
        <taxon>Bacteria</taxon>
        <taxon>Pseudomonadati</taxon>
        <taxon>Spirochaetota</taxon>
        <taxon>Spirochaetia</taxon>
        <taxon>Spirochaetales</taxon>
        <taxon>Treponemataceae</taxon>
        <taxon>Treponema</taxon>
    </lineage>
</organism>
<dbReference type="GO" id="GO:0006281">
    <property type="term" value="P:DNA repair"/>
    <property type="evidence" value="ECO:0007669"/>
    <property type="project" value="TreeGrafter"/>
</dbReference>
<keyword evidence="6" id="KW-1185">Reference proteome</keyword>
<dbReference type="HOGENOM" id="CLU_045011_19_1_12"/>
<dbReference type="InterPro" id="IPR023198">
    <property type="entry name" value="PGP-like_dom2"/>
</dbReference>
<dbReference type="Pfam" id="PF13419">
    <property type="entry name" value="HAD_2"/>
    <property type="match status" value="1"/>
</dbReference>
<dbReference type="SFLD" id="SFLDS00003">
    <property type="entry name" value="Haloacid_Dehalogenase"/>
    <property type="match status" value="1"/>
</dbReference>
<evidence type="ECO:0000256" key="4">
    <source>
        <dbReference type="ARBA" id="ARBA00013078"/>
    </source>
</evidence>
<name>F5YJ94_TREPZ</name>
<reference evidence="5 6" key="2">
    <citation type="journal article" date="2011" name="ISME J.">
        <title>RNA-seq reveals cooperative metabolic interactions between two termite-gut spirochete species in co-culture.</title>
        <authorList>
            <person name="Rosenthal A.Z."/>
            <person name="Matson E.G."/>
            <person name="Eldar A."/>
            <person name="Leadbetter J.R."/>
        </authorList>
    </citation>
    <scope>NUCLEOTIDE SEQUENCE [LARGE SCALE GENOMIC DNA]</scope>
    <source>
        <strain evidence="6">ATCC BAA-887 / DSM 12427 / ZAS-2</strain>
    </source>
</reference>
<protein>
    <recommendedName>
        <fullName evidence="4">phosphoglycolate phosphatase</fullName>
        <ecNumber evidence="4">3.1.3.18</ecNumber>
    </recommendedName>
</protein>
<dbReference type="PRINTS" id="PR00413">
    <property type="entry name" value="HADHALOGNASE"/>
</dbReference>
<dbReference type="InterPro" id="IPR041492">
    <property type="entry name" value="HAD_2"/>
</dbReference>
<dbReference type="InterPro" id="IPR050155">
    <property type="entry name" value="HAD-like_hydrolase_sf"/>
</dbReference>
<dbReference type="InterPro" id="IPR023214">
    <property type="entry name" value="HAD_sf"/>
</dbReference>
<dbReference type="AlphaFoldDB" id="F5YJ94"/>
<proteinExistence type="inferred from homology"/>
<comment type="similarity">
    <text evidence="3">Belongs to the HAD-like hydrolase superfamily. CbbY/CbbZ/Gph/YieH family.</text>
</comment>
<dbReference type="STRING" id="545694.TREPR_0801"/>
<dbReference type="Gene3D" id="1.10.150.240">
    <property type="entry name" value="Putative phosphatase, domain 2"/>
    <property type="match status" value="1"/>
</dbReference>
<dbReference type="EC" id="3.1.3.18" evidence="4"/>
<evidence type="ECO:0000256" key="3">
    <source>
        <dbReference type="ARBA" id="ARBA00006171"/>
    </source>
</evidence>
<evidence type="ECO:0000256" key="1">
    <source>
        <dbReference type="ARBA" id="ARBA00000830"/>
    </source>
</evidence>
<dbReference type="SFLD" id="SFLDG01135">
    <property type="entry name" value="C1.5.6:_HAD__Beta-PGM__Phospha"/>
    <property type="match status" value="1"/>
</dbReference>
<sequence>MIYIILFQTIIVAFHVQSITMKNMKFKCIIFDLDGTLVDTIKDIAASMNYGLESRGFPAPSLEKYTKIVGQGIRKLASLALPPSAQDDQTVDAVTKEALSYYKDHPAVYAAPYPGIVEVVTELRMKKVKTAVLSNKADSISKIIIAKLFPPNSFDMVIGEQPNVPRKPDPTSTWDILTEMDVSPREALFVGDSEIDVATAHAAECSALGVSWGFRGRKILENAGADRIIDSPAEIIELMNIRYS</sequence>
<evidence type="ECO:0000313" key="5">
    <source>
        <dbReference type="EMBL" id="AEF85025.1"/>
    </source>
</evidence>